<feature type="region of interest" description="Disordered" evidence="1">
    <location>
        <begin position="1"/>
        <end position="37"/>
    </location>
</feature>
<dbReference type="Gene3D" id="3.30.70.141">
    <property type="entry name" value="Nucleoside diphosphate kinase-like domain"/>
    <property type="match status" value="1"/>
</dbReference>
<feature type="compositionally biased region" description="Polar residues" evidence="1">
    <location>
        <begin position="214"/>
        <end position="224"/>
    </location>
</feature>
<proteinExistence type="predicted"/>
<keyword evidence="3" id="KW-1185">Reference proteome</keyword>
<feature type="compositionally biased region" description="Low complexity" evidence="1">
    <location>
        <begin position="244"/>
        <end position="256"/>
    </location>
</feature>
<feature type="region of interest" description="Disordered" evidence="1">
    <location>
        <begin position="210"/>
        <end position="270"/>
    </location>
</feature>
<dbReference type="SUPFAM" id="SSF54919">
    <property type="entry name" value="Nucleoside diphosphate kinase, NDK"/>
    <property type="match status" value="1"/>
</dbReference>
<evidence type="ECO:0000313" key="2">
    <source>
        <dbReference type="EMBL" id="CAG5094199.1"/>
    </source>
</evidence>
<name>A0ABN7SEZ6_OIKDI</name>
<sequence length="1009" mass="114174">METEEDCCYEADSETEESEEECYPGTPSTGDETSSEDDQFDLKEMYDRGKVPKELDFPGALWRGPNLVVIENNGLKRLGAVKRKLKEIEREGLSDSELNYQEEKKFLIESKHALIKKSLQLVKLRAEKFSQKPPLMNIDIDSEQEFIPATPPEMVEMEKVSTSIVRDEKLFATSRFMFARPDTEDEKDPAFKTLENAGMNLFSALKVAHDQPSPMANSKSIEFHSNSAKPASKKSSKSKKKGSKGSSNNNNNNSKNTKNEEPPRPSFSELNLPILFDPEMSGREIPRSLPPANLEHAILLTVRLEALGVIAAADQKANAKHSAQKLEFDLTYAFLITWLLQLVPKYHDFAEGEPVSPLQDEVPFNVLGFDVRGRGGDLYLNISVVVKKEKEPEQRQKKGKNKQQSYFNELSNTVKKYLNAVTIMEVVSSVWQSEEGATLHKLTNLTDVTWSEKKLGNFIQVSTDSNAISRIFGNSQYDLEFGLVGEPPVNISQINNTSAIPLENAFGLIHGGAFAYGWPIMEMFLRIQAECMDISALRLVWIVKSEYNAVTLSQTYTDENLERNNAFVPALAIGVRGFNACQMWQDICGPRNVKVAQFTDSNSLSANHGDYLFQKLYLSQASLHQLKEIRTESEMLMSQPEPQPRAVQSLLRRRGAHLLPQKNKLTVESIRAECRDHFCSYHDPSSIVFFVSHRLPLRYLGDFTRNLQNYGCSIQAIRRVSASASSNLSSLFGEGFEKVIGQEVGGFCVIAKRENAGLHWVGIMNRLKEEILGFLLRDKPDMIDDVLQHTIYCQPLTAEMVRPLRDLMCSNPKIEPLSWKPVGWYKTLSESCEQTTCLIISGPHAPASVAITLYEIFSGENGSSDYQLCDELSSLPNGGFELVAIRQVYQVTEYQARELVNVDYSDKNYEESINELYENPLVVLVLRRIDAIKRVDEYVQSVFLKRKIKMTFTDSASWTRRAINCLFFPHELEEDNSCRGHLRFWPESKEKSPSLFFLKACPPKWCPSC</sequence>
<gene>
    <name evidence="2" type="ORF">OKIOD_LOCUS4897</name>
</gene>
<evidence type="ECO:0000256" key="1">
    <source>
        <dbReference type="SAM" id="MobiDB-lite"/>
    </source>
</evidence>
<organism evidence="2 3">
    <name type="scientific">Oikopleura dioica</name>
    <name type="common">Tunicate</name>
    <dbReference type="NCBI Taxonomy" id="34765"/>
    <lineage>
        <taxon>Eukaryota</taxon>
        <taxon>Metazoa</taxon>
        <taxon>Chordata</taxon>
        <taxon>Tunicata</taxon>
        <taxon>Appendicularia</taxon>
        <taxon>Copelata</taxon>
        <taxon>Oikopleuridae</taxon>
        <taxon>Oikopleura</taxon>
    </lineage>
</organism>
<evidence type="ECO:0000313" key="3">
    <source>
        <dbReference type="Proteomes" id="UP001158576"/>
    </source>
</evidence>
<accession>A0ABN7SEZ6</accession>
<feature type="compositionally biased region" description="Basic residues" evidence="1">
    <location>
        <begin position="231"/>
        <end position="243"/>
    </location>
</feature>
<protein>
    <submittedName>
        <fullName evidence="2">Oidioi.mRNA.OKI2018_I69.XSR.g13339.t1.cds</fullName>
    </submittedName>
</protein>
<reference evidence="2 3" key="1">
    <citation type="submission" date="2021-04" db="EMBL/GenBank/DDBJ databases">
        <authorList>
            <person name="Bliznina A."/>
        </authorList>
    </citation>
    <scope>NUCLEOTIDE SEQUENCE [LARGE SCALE GENOMIC DNA]</scope>
</reference>
<feature type="compositionally biased region" description="Acidic residues" evidence="1">
    <location>
        <begin position="1"/>
        <end position="22"/>
    </location>
</feature>
<dbReference type="EMBL" id="OU015569">
    <property type="protein sequence ID" value="CAG5094199.1"/>
    <property type="molecule type" value="Genomic_DNA"/>
</dbReference>
<dbReference type="InterPro" id="IPR036850">
    <property type="entry name" value="NDK-like_dom_sf"/>
</dbReference>
<dbReference type="Proteomes" id="UP001158576">
    <property type="component" value="Chromosome XSR"/>
</dbReference>